<comment type="caution">
    <text evidence="5">The sequence shown here is derived from an EMBL/GenBank/DDBJ whole genome shotgun (WGS) entry which is preliminary data.</text>
</comment>
<feature type="domain" description="GBD/FH3" evidence="3">
    <location>
        <begin position="52"/>
        <end position="423"/>
    </location>
</feature>
<feature type="non-terminal residue" evidence="5">
    <location>
        <position position="1521"/>
    </location>
</feature>
<protein>
    <recommendedName>
        <fullName evidence="7">FH1/FH2 domain-containing protein 3</fullName>
    </recommendedName>
</protein>
<dbReference type="Gene3D" id="1.25.10.10">
    <property type="entry name" value="Leucine-rich Repeat Variant"/>
    <property type="match status" value="1"/>
</dbReference>
<dbReference type="InterPro" id="IPR011989">
    <property type="entry name" value="ARM-like"/>
</dbReference>
<evidence type="ECO:0000259" key="4">
    <source>
        <dbReference type="PROSITE" id="PS51444"/>
    </source>
</evidence>
<feature type="compositionally biased region" description="Polar residues" evidence="2">
    <location>
        <begin position="381"/>
        <end position="390"/>
    </location>
</feature>
<feature type="region of interest" description="Disordered" evidence="2">
    <location>
        <begin position="661"/>
        <end position="742"/>
    </location>
</feature>
<dbReference type="InterPro" id="IPR015425">
    <property type="entry name" value="FH2_Formin"/>
</dbReference>
<dbReference type="Pfam" id="PF18382">
    <property type="entry name" value="Formin_GBD_N"/>
    <property type="match status" value="1"/>
</dbReference>
<dbReference type="SMART" id="SM00498">
    <property type="entry name" value="FH2"/>
    <property type="match status" value="1"/>
</dbReference>
<evidence type="ECO:0000256" key="2">
    <source>
        <dbReference type="SAM" id="MobiDB-lite"/>
    </source>
</evidence>
<dbReference type="SUPFAM" id="SSF48371">
    <property type="entry name" value="ARM repeat"/>
    <property type="match status" value="1"/>
</dbReference>
<dbReference type="InterPro" id="IPR042201">
    <property type="entry name" value="FH2_Formin_sf"/>
</dbReference>
<name>A0A8S4NEX4_OWEFU</name>
<feature type="compositionally biased region" description="Polar residues" evidence="2">
    <location>
        <begin position="714"/>
        <end position="727"/>
    </location>
</feature>
<proteinExistence type="predicted"/>
<dbReference type="PROSITE" id="PS51444">
    <property type="entry name" value="FH2"/>
    <property type="match status" value="1"/>
</dbReference>
<dbReference type="FunFam" id="1.25.10.10:FF:000056">
    <property type="entry name" value="FH1/FH2 domain-containing protein 3 isoform X1"/>
    <property type="match status" value="1"/>
</dbReference>
<feature type="region of interest" description="Disordered" evidence="2">
    <location>
        <begin position="336"/>
        <end position="642"/>
    </location>
</feature>
<dbReference type="PROSITE" id="PS51232">
    <property type="entry name" value="GBD_FH3"/>
    <property type="match status" value="1"/>
</dbReference>
<feature type="compositionally biased region" description="Pro residues" evidence="2">
    <location>
        <begin position="947"/>
        <end position="993"/>
    </location>
</feature>
<sequence>LETKMATFQCRVQFLDDTDPFSSTNFPEPTRPPSYTFLTNVPLVNQIAGVRRQLCAPHKLEDCALQLYKYTGSQGEYGTYLDLESTIDEQWDELEGFTDQRKNTIILRTQLSVRVHAVIEKLLNASGRELRRALFSLKQIFQDDKDLVHEFVNNDGLMCLIKVGSEADQNYQNYILRALGQVMLYVDGMNGVIAHPETLQWLYSLIASKFRLVVKTSLKLLLVFVEYTESNTSLLLNAFNDFDKRRGAKPWVNIMNILNEKEGGDSELLVYASTLVNKVLNAIPDQDSFYDLVDSLEEQGIEKIIKKHMEKKGAADIDLLEQFQIYEAVLKAEDGEDDPNMVNIENLRRTPRQKSEDESRKSRRYSTGNQPATPPTGRSMKLQQTLPTTSEHPEDKNEDPRERRRRERRECARKAAEEQEQQKNMANQQQRWQNREQTPELEDSGRRRRRQRQDENEDKTPPPWANQHTEPESKMDGGQSSDTPRRIWRPPVNDEEVESSPEPVKQSSFVPRDRRRRERRERQRSLTKEQSQLTKELREAISKREEGKEWKSPDLEVNRTYNSPMREPQESQATVQSSLEKETDNNIDSSKLEERTNVSESGTDTTSSTLENDEVFSNKDTNTTRTSIEKTKLPTTEGDNISLASTTSTLSTLSSASCSSLTTLQDSSVKNPSVGSLSDMENRDLDDTVRPMRKQFRRSSALEDGEQELIPNHKYQNSSESGYLSTGESHDQSHDQQNYNDIESHNNRRNESLNQQLDNAPLSPTSLDQPSIPAGISNNKRWMLYKISSMKNKEAQQAAEQQLTELNKGFSMDGDSLSSRIENLQRGGDTLMPGGPDDLNNQGTVQSVAGMIGSQNGIDPGSAKSPTGDLSGLIGRAKDGLISKPLATVDPSEVQGKQKTESEVQWDMLRRTTCRPLKIHGLDFTDLQNDGDLDVLNPPIPAGQGGIPPPPGGGIPPPPPGFGLPGMIPPPPSLGGPPPPPPPFGAPPPPPPGNTDSLQRKSKTVRLHWRELQNNTPNPVVKDSIWDRLSKVTLDKEKLEHLFETRNVELKTKKGDTSGKKENIVLDPKRSNAINIGMTVLPPPRTIKTAILKMDSAIMNREGIDKILSTMIPTDEEKTKILEAQMANPDLPLGTAEQFLLTLSSVSELKSRLELWAFKLDYDSAEEEVAEPLMDLKQAIDDLKANRTFKNILATLLAIGSILNGHQVKGFNLEYLARVPEVKDTVHKHSLLHHLCGTVMEQFPDSTDLYSEIGAIARCAKVDWDELSLKLGNMESDCKTSWDNLRTIAKHDSNSPMKTKLSEFLSDCAERIIVLKIVHKRVLNRFNKLLLYLGYSVSMAKEVKVSYFCKVVSEFSLEYRTTREKVMIQRQKKANNRERRKTRGKMIVDTGKFAKPKEDDMLKKVLTNGHTGSENEKENTNSLPGARTRKRMSMGSVDNLTVPRRSNRHSQGGTDSESVYDTQDDEMLEACLKTATTTPSGRAPRERRRRARDQNRKSLRRTLKNGLTDEEKHDLLAQALR</sequence>
<feature type="compositionally biased region" description="Basic residues" evidence="2">
    <location>
        <begin position="1485"/>
        <end position="1503"/>
    </location>
</feature>
<dbReference type="PANTHER" id="PTHR45920">
    <property type="entry name" value="FORMIN HOMOLOGY 2 DOMAIN CONTAINING, ISOFORM I"/>
    <property type="match status" value="1"/>
</dbReference>
<evidence type="ECO:0000313" key="5">
    <source>
        <dbReference type="EMBL" id="CAH1779576.1"/>
    </source>
</evidence>
<evidence type="ECO:0000256" key="1">
    <source>
        <dbReference type="ARBA" id="ARBA00023203"/>
    </source>
</evidence>
<feature type="compositionally biased region" description="Polar residues" evidence="2">
    <location>
        <begin position="598"/>
        <end position="610"/>
    </location>
</feature>
<dbReference type="GO" id="GO:0051015">
    <property type="term" value="F:actin filament binding"/>
    <property type="evidence" value="ECO:0007669"/>
    <property type="project" value="TreeGrafter"/>
</dbReference>
<evidence type="ECO:0000259" key="3">
    <source>
        <dbReference type="PROSITE" id="PS51232"/>
    </source>
</evidence>
<dbReference type="Pfam" id="PF02181">
    <property type="entry name" value="FH2"/>
    <property type="match status" value="1"/>
</dbReference>
<feature type="region of interest" description="Disordered" evidence="2">
    <location>
        <begin position="756"/>
        <end position="775"/>
    </location>
</feature>
<feature type="region of interest" description="Disordered" evidence="2">
    <location>
        <begin position="1369"/>
        <end position="1393"/>
    </location>
</feature>
<feature type="compositionally biased region" description="Basic and acidic residues" evidence="2">
    <location>
        <begin position="391"/>
        <end position="421"/>
    </location>
</feature>
<dbReference type="GO" id="GO:0005737">
    <property type="term" value="C:cytoplasm"/>
    <property type="evidence" value="ECO:0007669"/>
    <property type="project" value="TreeGrafter"/>
</dbReference>
<feature type="region of interest" description="Disordered" evidence="2">
    <location>
        <begin position="1407"/>
        <end position="1507"/>
    </location>
</feature>
<dbReference type="EMBL" id="CAIIXF020000003">
    <property type="protein sequence ID" value="CAH1779576.1"/>
    <property type="molecule type" value="Genomic_DNA"/>
</dbReference>
<feature type="compositionally biased region" description="Low complexity" evidence="2">
    <location>
        <begin position="422"/>
        <end position="431"/>
    </location>
</feature>
<dbReference type="GO" id="GO:0005856">
    <property type="term" value="C:cytoskeleton"/>
    <property type="evidence" value="ECO:0007669"/>
    <property type="project" value="TreeGrafter"/>
</dbReference>
<reference evidence="5" key="1">
    <citation type="submission" date="2022-03" db="EMBL/GenBank/DDBJ databases">
        <authorList>
            <person name="Martin C."/>
        </authorList>
    </citation>
    <scope>NUCLEOTIDE SEQUENCE</scope>
</reference>
<feature type="compositionally biased region" description="Basic and acidic residues" evidence="2">
    <location>
        <begin position="535"/>
        <end position="557"/>
    </location>
</feature>
<dbReference type="InterPro" id="IPR056771">
    <property type="entry name" value="FH3_FHOD1-3-like"/>
</dbReference>
<evidence type="ECO:0000313" key="6">
    <source>
        <dbReference type="Proteomes" id="UP000749559"/>
    </source>
</evidence>
<dbReference type="InterPro" id="IPR041387">
    <property type="entry name" value="FHOD1_GBD_N"/>
</dbReference>
<feature type="compositionally biased region" description="Polar residues" evidence="2">
    <location>
        <begin position="665"/>
        <end position="676"/>
    </location>
</feature>
<dbReference type="InterPro" id="IPR016024">
    <property type="entry name" value="ARM-type_fold"/>
</dbReference>
<organism evidence="5 6">
    <name type="scientific">Owenia fusiformis</name>
    <name type="common">Polychaete worm</name>
    <dbReference type="NCBI Taxonomy" id="6347"/>
    <lineage>
        <taxon>Eukaryota</taxon>
        <taxon>Metazoa</taxon>
        <taxon>Spiralia</taxon>
        <taxon>Lophotrochozoa</taxon>
        <taxon>Annelida</taxon>
        <taxon>Polychaeta</taxon>
        <taxon>Sedentaria</taxon>
        <taxon>Canalipalpata</taxon>
        <taxon>Sabellida</taxon>
        <taxon>Oweniida</taxon>
        <taxon>Oweniidae</taxon>
        <taxon>Owenia</taxon>
    </lineage>
</organism>
<dbReference type="Proteomes" id="UP000749559">
    <property type="component" value="Unassembled WGS sequence"/>
</dbReference>
<feature type="compositionally biased region" description="Basic and acidic residues" evidence="2">
    <location>
        <begin position="579"/>
        <end position="597"/>
    </location>
</feature>
<gene>
    <name evidence="5" type="ORF">OFUS_LOCUS6376</name>
</gene>
<dbReference type="SUPFAM" id="SSF101447">
    <property type="entry name" value="Formin homology 2 domain (FH2 domain)"/>
    <property type="match status" value="1"/>
</dbReference>
<dbReference type="PANTHER" id="PTHR45920:SF4">
    <property type="entry name" value="FORMIN HOMOLOGY 2 DOMAIN CONTAINING, ISOFORM I"/>
    <property type="match status" value="1"/>
</dbReference>
<keyword evidence="6" id="KW-1185">Reference proteome</keyword>
<keyword evidence="1" id="KW-0009">Actin-binding</keyword>
<accession>A0A8S4NEX4</accession>
<dbReference type="Pfam" id="PF24959">
    <property type="entry name" value="FH3_FHOD1-3"/>
    <property type="match status" value="1"/>
</dbReference>
<dbReference type="Gene3D" id="1.20.58.2220">
    <property type="entry name" value="Formin, FH2 domain"/>
    <property type="match status" value="1"/>
</dbReference>
<feature type="compositionally biased region" description="Basic and acidic residues" evidence="2">
    <location>
        <begin position="680"/>
        <end position="690"/>
    </location>
</feature>
<dbReference type="OrthoDB" id="9806920at2759"/>
<evidence type="ECO:0008006" key="7">
    <source>
        <dbReference type="Google" id="ProtNLM"/>
    </source>
</evidence>
<feature type="domain" description="FH2" evidence="4">
    <location>
        <begin position="994"/>
        <end position="1385"/>
    </location>
</feature>
<feature type="compositionally biased region" description="Polar residues" evidence="2">
    <location>
        <begin position="1449"/>
        <end position="1461"/>
    </location>
</feature>
<feature type="compositionally biased region" description="Polar residues" evidence="2">
    <location>
        <begin position="756"/>
        <end position="769"/>
    </location>
</feature>
<feature type="compositionally biased region" description="Basic residues" evidence="2">
    <location>
        <begin position="1370"/>
        <end position="1384"/>
    </location>
</feature>
<dbReference type="GO" id="GO:0030866">
    <property type="term" value="P:cortical actin cytoskeleton organization"/>
    <property type="evidence" value="ECO:0007669"/>
    <property type="project" value="TreeGrafter"/>
</dbReference>
<dbReference type="InterPro" id="IPR014768">
    <property type="entry name" value="GBD/FH3_dom"/>
</dbReference>
<feature type="region of interest" description="Disordered" evidence="2">
    <location>
        <begin position="933"/>
        <end position="1001"/>
    </location>
</feature>